<dbReference type="Proteomes" id="UP001596391">
    <property type="component" value="Unassembled WGS sequence"/>
</dbReference>
<evidence type="ECO:0000256" key="1">
    <source>
        <dbReference type="ARBA" id="ARBA00006484"/>
    </source>
</evidence>
<dbReference type="Gene3D" id="3.40.50.720">
    <property type="entry name" value="NAD(P)-binding Rossmann-like Domain"/>
    <property type="match status" value="1"/>
</dbReference>
<proteinExistence type="inferred from homology"/>
<sequence>MQKVWFITGANRGLGRAFVESALERGDQVAATSRNLQSVVDLSEKYGDLVLPLSLDITNREAVQKAVRQAKEHFGCLDVLVNNAGFGTFGAVEELSEQQLRQQFEVNDLRHGKSGNTFQQLRGWGSLPRLKTDDAAKTEVRRRYGRNSRHQIADARIDQVGNAASTAQSATSGTE</sequence>
<dbReference type="PANTHER" id="PTHR43976">
    <property type="entry name" value="SHORT CHAIN DEHYDROGENASE"/>
    <property type="match status" value="1"/>
</dbReference>
<dbReference type="EMBL" id="JBHSWI010000001">
    <property type="protein sequence ID" value="MFC6647112.1"/>
    <property type="molecule type" value="Genomic_DNA"/>
</dbReference>
<evidence type="ECO:0000256" key="2">
    <source>
        <dbReference type="ARBA" id="ARBA00023002"/>
    </source>
</evidence>
<dbReference type="Pfam" id="PF00106">
    <property type="entry name" value="adh_short"/>
    <property type="match status" value="1"/>
</dbReference>
<dbReference type="SUPFAM" id="SSF51735">
    <property type="entry name" value="NAD(P)-binding Rossmann-fold domains"/>
    <property type="match status" value="1"/>
</dbReference>
<feature type="compositionally biased region" description="Low complexity" evidence="3">
    <location>
        <begin position="163"/>
        <end position="175"/>
    </location>
</feature>
<comment type="caution">
    <text evidence="4">The sequence shown here is derived from an EMBL/GenBank/DDBJ whole genome shotgun (WGS) entry which is preliminary data.</text>
</comment>
<dbReference type="RefSeq" id="WP_390235998.1">
    <property type="nucleotide sequence ID" value="NZ_JBHSWI010000001.1"/>
</dbReference>
<dbReference type="InterPro" id="IPR002347">
    <property type="entry name" value="SDR_fam"/>
</dbReference>
<comment type="similarity">
    <text evidence="1">Belongs to the short-chain dehydrogenases/reductases (SDR) family.</text>
</comment>
<organism evidence="4 5">
    <name type="scientific">Granulicella cerasi</name>
    <dbReference type="NCBI Taxonomy" id="741063"/>
    <lineage>
        <taxon>Bacteria</taxon>
        <taxon>Pseudomonadati</taxon>
        <taxon>Acidobacteriota</taxon>
        <taxon>Terriglobia</taxon>
        <taxon>Terriglobales</taxon>
        <taxon>Acidobacteriaceae</taxon>
        <taxon>Granulicella</taxon>
    </lineage>
</organism>
<evidence type="ECO:0000313" key="4">
    <source>
        <dbReference type="EMBL" id="MFC6647112.1"/>
    </source>
</evidence>
<name>A0ABW1ZCH0_9BACT</name>
<keyword evidence="2" id="KW-0560">Oxidoreductase</keyword>
<accession>A0ABW1ZCH0</accession>
<dbReference type="InterPro" id="IPR036291">
    <property type="entry name" value="NAD(P)-bd_dom_sf"/>
</dbReference>
<gene>
    <name evidence="4" type="ORF">ACFQBQ_16330</name>
</gene>
<keyword evidence="5" id="KW-1185">Reference proteome</keyword>
<reference evidence="5" key="1">
    <citation type="journal article" date="2019" name="Int. J. Syst. Evol. Microbiol.">
        <title>The Global Catalogue of Microorganisms (GCM) 10K type strain sequencing project: providing services to taxonomists for standard genome sequencing and annotation.</title>
        <authorList>
            <consortium name="The Broad Institute Genomics Platform"/>
            <consortium name="The Broad Institute Genome Sequencing Center for Infectious Disease"/>
            <person name="Wu L."/>
            <person name="Ma J."/>
        </authorList>
    </citation>
    <scope>NUCLEOTIDE SEQUENCE [LARGE SCALE GENOMIC DNA]</scope>
    <source>
        <strain evidence="5">CGMCC 1.16026</strain>
    </source>
</reference>
<dbReference type="InterPro" id="IPR051911">
    <property type="entry name" value="SDR_oxidoreductase"/>
</dbReference>
<dbReference type="PRINTS" id="PR00081">
    <property type="entry name" value="GDHRDH"/>
</dbReference>
<dbReference type="PANTHER" id="PTHR43976:SF16">
    <property type="entry name" value="SHORT-CHAIN DEHYDROGENASE_REDUCTASE FAMILY PROTEIN"/>
    <property type="match status" value="1"/>
</dbReference>
<evidence type="ECO:0000313" key="5">
    <source>
        <dbReference type="Proteomes" id="UP001596391"/>
    </source>
</evidence>
<evidence type="ECO:0000256" key="3">
    <source>
        <dbReference type="SAM" id="MobiDB-lite"/>
    </source>
</evidence>
<protein>
    <submittedName>
        <fullName evidence="4">SDR family NAD(P)-dependent oxidoreductase</fullName>
    </submittedName>
</protein>
<feature type="region of interest" description="Disordered" evidence="3">
    <location>
        <begin position="138"/>
        <end position="175"/>
    </location>
</feature>